<accession>A0A4Y3R699</accession>
<evidence type="ECO:0000313" key="3">
    <source>
        <dbReference type="Proteomes" id="UP000319210"/>
    </source>
</evidence>
<gene>
    <name evidence="2" type="ORF">SCA03_58070</name>
</gene>
<dbReference type="SUPFAM" id="SSF46785">
    <property type="entry name" value="Winged helix' DNA-binding domain"/>
    <property type="match status" value="1"/>
</dbReference>
<dbReference type="PANTHER" id="PTHR18964:SF149">
    <property type="entry name" value="BIFUNCTIONAL UDP-N-ACETYLGLUCOSAMINE 2-EPIMERASE_N-ACETYLMANNOSAMINE KINASE"/>
    <property type="match status" value="1"/>
</dbReference>
<evidence type="ECO:0000256" key="1">
    <source>
        <dbReference type="ARBA" id="ARBA00006479"/>
    </source>
</evidence>
<keyword evidence="2" id="KW-0808">Transferase</keyword>
<dbReference type="SUPFAM" id="SSF53067">
    <property type="entry name" value="Actin-like ATPase domain"/>
    <property type="match status" value="1"/>
</dbReference>
<dbReference type="InterPro" id="IPR036388">
    <property type="entry name" value="WH-like_DNA-bd_sf"/>
</dbReference>
<sequence>MSPGSREIADSALVRRLNAARVLTALRAEPALSSSALVSRTDMARPTVLAAAQLLVRLGWATESGGGTGARGRPSRVFAFRADAGHVLGLDVGARTVRARLADLRGEVVARAARTVPDPRLPAAERLALVRECALGAVHEAGLAGHRLLAVCAGTSGPVDPDGAVHTRTGIPGFLGAGLRTALAEEFGPDVVVENDCNLAALAERRRGLAAGGGSDGHDGGDDPEGDDTVCLLAGERLGVGAFVGGTLLRGAHNRARDLGFLALMPDAARDLPAGASPDDGIGALARAHGARLVAELADARGRPAPGAPGAVLYGLAGGAPERVDAETVFAAVRAGDTAAPRLLDGMLAPAAHAVATLSMLLAPRLVVVSGAVAAAGDVLLEPLRRRVARLVPAVPRIAASPLRDEAVVTGAVCLALEHAEARYLTDLRPAPGC</sequence>
<dbReference type="Gene3D" id="1.10.10.10">
    <property type="entry name" value="Winged helix-like DNA-binding domain superfamily/Winged helix DNA-binding domain"/>
    <property type="match status" value="1"/>
</dbReference>
<evidence type="ECO:0000313" key="2">
    <source>
        <dbReference type="EMBL" id="GEB53256.1"/>
    </source>
</evidence>
<dbReference type="InterPro" id="IPR036390">
    <property type="entry name" value="WH_DNA-bd_sf"/>
</dbReference>
<dbReference type="PANTHER" id="PTHR18964">
    <property type="entry name" value="ROK (REPRESSOR, ORF, KINASE) FAMILY"/>
    <property type="match status" value="1"/>
</dbReference>
<comment type="similarity">
    <text evidence="1">Belongs to the ROK (NagC/XylR) family.</text>
</comment>
<dbReference type="Gene3D" id="3.30.420.40">
    <property type="match status" value="2"/>
</dbReference>
<reference evidence="2 3" key="1">
    <citation type="submission" date="2019-06" db="EMBL/GenBank/DDBJ databases">
        <title>Whole genome shotgun sequence of Streptomyces cacaoi subsp. cacaoi NBRC 12748.</title>
        <authorList>
            <person name="Hosoyama A."/>
            <person name="Uohara A."/>
            <person name="Ohji S."/>
            <person name="Ichikawa N."/>
        </authorList>
    </citation>
    <scope>NUCLEOTIDE SEQUENCE [LARGE SCALE GENOMIC DNA]</scope>
    <source>
        <strain evidence="2 3">NBRC 12748</strain>
    </source>
</reference>
<protein>
    <submittedName>
        <fullName evidence="2">Sugar kinase</fullName>
    </submittedName>
</protein>
<keyword evidence="3" id="KW-1185">Reference proteome</keyword>
<dbReference type="Proteomes" id="UP000319210">
    <property type="component" value="Unassembled WGS sequence"/>
</dbReference>
<name>A0A4Y3R699_STRCI</name>
<dbReference type="InterPro" id="IPR043129">
    <property type="entry name" value="ATPase_NBD"/>
</dbReference>
<dbReference type="GO" id="GO:0016301">
    <property type="term" value="F:kinase activity"/>
    <property type="evidence" value="ECO:0007669"/>
    <property type="project" value="UniProtKB-KW"/>
</dbReference>
<comment type="caution">
    <text evidence="2">The sequence shown here is derived from an EMBL/GenBank/DDBJ whole genome shotgun (WGS) entry which is preliminary data.</text>
</comment>
<dbReference type="EMBL" id="BJMM01000046">
    <property type="protein sequence ID" value="GEB53256.1"/>
    <property type="molecule type" value="Genomic_DNA"/>
</dbReference>
<dbReference type="RefSeq" id="WP_230988976.1">
    <property type="nucleotide sequence ID" value="NZ_BJMM01000046.1"/>
</dbReference>
<proteinExistence type="inferred from homology"/>
<organism evidence="2 3">
    <name type="scientific">Streptomyces cacaoi</name>
    <dbReference type="NCBI Taxonomy" id="1898"/>
    <lineage>
        <taxon>Bacteria</taxon>
        <taxon>Bacillati</taxon>
        <taxon>Actinomycetota</taxon>
        <taxon>Actinomycetes</taxon>
        <taxon>Kitasatosporales</taxon>
        <taxon>Streptomycetaceae</taxon>
        <taxon>Streptomyces</taxon>
    </lineage>
</organism>
<dbReference type="AlphaFoldDB" id="A0A4Y3R699"/>
<dbReference type="Pfam" id="PF00480">
    <property type="entry name" value="ROK"/>
    <property type="match status" value="1"/>
</dbReference>
<dbReference type="InterPro" id="IPR000600">
    <property type="entry name" value="ROK"/>
</dbReference>
<keyword evidence="2" id="KW-0418">Kinase</keyword>